<accession>A0AAW2PNK9</accession>
<reference evidence="1" key="1">
    <citation type="submission" date="2020-06" db="EMBL/GenBank/DDBJ databases">
        <authorList>
            <person name="Li T."/>
            <person name="Hu X."/>
            <person name="Zhang T."/>
            <person name="Song X."/>
            <person name="Zhang H."/>
            <person name="Dai N."/>
            <person name="Sheng W."/>
            <person name="Hou X."/>
            <person name="Wei L."/>
        </authorList>
    </citation>
    <scope>NUCLEOTIDE SEQUENCE</scope>
    <source>
        <strain evidence="1">G02</strain>
        <tissue evidence="1">Leaf</tissue>
    </source>
</reference>
<evidence type="ECO:0000313" key="1">
    <source>
        <dbReference type="EMBL" id="KAL0356469.1"/>
    </source>
</evidence>
<sequence length="52" mass="5268">MGDPDSTSPMTVVVIGYVSAEFSVDRPAAARRWRREGGGGALSVGGGGVAEM</sequence>
<comment type="caution">
    <text evidence="1">The sequence shown here is derived from an EMBL/GenBank/DDBJ whole genome shotgun (WGS) entry which is preliminary data.</text>
</comment>
<proteinExistence type="predicted"/>
<gene>
    <name evidence="1" type="ORF">Sradi_4093800</name>
</gene>
<organism evidence="1">
    <name type="scientific">Sesamum radiatum</name>
    <name type="common">Black benniseed</name>
    <dbReference type="NCBI Taxonomy" id="300843"/>
    <lineage>
        <taxon>Eukaryota</taxon>
        <taxon>Viridiplantae</taxon>
        <taxon>Streptophyta</taxon>
        <taxon>Embryophyta</taxon>
        <taxon>Tracheophyta</taxon>
        <taxon>Spermatophyta</taxon>
        <taxon>Magnoliopsida</taxon>
        <taxon>eudicotyledons</taxon>
        <taxon>Gunneridae</taxon>
        <taxon>Pentapetalae</taxon>
        <taxon>asterids</taxon>
        <taxon>lamiids</taxon>
        <taxon>Lamiales</taxon>
        <taxon>Pedaliaceae</taxon>
        <taxon>Sesamum</taxon>
    </lineage>
</organism>
<reference evidence="1" key="2">
    <citation type="journal article" date="2024" name="Plant">
        <title>Genomic evolution and insights into agronomic trait innovations of Sesamum species.</title>
        <authorList>
            <person name="Miao H."/>
            <person name="Wang L."/>
            <person name="Qu L."/>
            <person name="Liu H."/>
            <person name="Sun Y."/>
            <person name="Le M."/>
            <person name="Wang Q."/>
            <person name="Wei S."/>
            <person name="Zheng Y."/>
            <person name="Lin W."/>
            <person name="Duan Y."/>
            <person name="Cao H."/>
            <person name="Xiong S."/>
            <person name="Wang X."/>
            <person name="Wei L."/>
            <person name="Li C."/>
            <person name="Ma Q."/>
            <person name="Ju M."/>
            <person name="Zhao R."/>
            <person name="Li G."/>
            <person name="Mu C."/>
            <person name="Tian Q."/>
            <person name="Mei H."/>
            <person name="Zhang T."/>
            <person name="Gao T."/>
            <person name="Zhang H."/>
        </authorList>
    </citation>
    <scope>NUCLEOTIDE SEQUENCE</scope>
    <source>
        <strain evidence="1">G02</strain>
    </source>
</reference>
<dbReference type="EMBL" id="JACGWJ010000017">
    <property type="protein sequence ID" value="KAL0356469.1"/>
    <property type="molecule type" value="Genomic_DNA"/>
</dbReference>
<protein>
    <submittedName>
        <fullName evidence="1">Uncharacterized protein</fullName>
    </submittedName>
</protein>
<dbReference type="AlphaFoldDB" id="A0AAW2PNK9"/>
<name>A0AAW2PNK9_SESRA</name>